<evidence type="ECO:0000313" key="3">
    <source>
        <dbReference type="Proteomes" id="UP000188388"/>
    </source>
</evidence>
<sequence length="445" mass="51036">MQYWRSQLRRCQLDSLVPNAHQTCQSLRRTQQRTDGQARTNDNDLPAERRVPRAWLDLCNGALVMQGIEELLCATLRRENPPWPEYGDNKFVDRFIERSAYHGVQALLDHYIADHVDLSWPDVIVATCRQQATAQAMWEMRHQYMLNQVLDRLVAIGIHPILFKGTALAYDVYPAPFLRTRGDTDLLVPSDTRDRVAKALETLGFRELGIRADVISGQTSYSWTDPASNQEHTLDLHWRIANSTVLSNLFSYEELRSEARPLPNLGANALAADPVHALVLACMHRAVHKHTLYNVDDVARYGGDRLIWFYDIQLLFSMLSPSQRKEFVELAERKGLRATCLDGIEATRARFHTTIPEAVPGALSRPGPTETASGYLSGPRWYRIWMDFRAARGLRNRSGFLTELLFPPAVYMRQKYRQANLSWLPWLYVRRALAGSLKYLRSRDS</sequence>
<feature type="region of interest" description="Disordered" evidence="1">
    <location>
        <begin position="24"/>
        <end position="46"/>
    </location>
</feature>
<keyword evidence="3" id="KW-1185">Reference proteome</keyword>
<protein>
    <recommendedName>
        <fullName evidence="4">Nucleotidyltransferase family protein</fullName>
    </recommendedName>
</protein>
<name>A0A1R3VEB5_9HYPH</name>
<organism evidence="2 3">
    <name type="scientific">Mesorhizobium prunaredense</name>
    <dbReference type="NCBI Taxonomy" id="1631249"/>
    <lineage>
        <taxon>Bacteria</taxon>
        <taxon>Pseudomonadati</taxon>
        <taxon>Pseudomonadota</taxon>
        <taxon>Alphaproteobacteria</taxon>
        <taxon>Hyphomicrobiales</taxon>
        <taxon>Phyllobacteriaceae</taxon>
        <taxon>Mesorhizobium</taxon>
    </lineage>
</organism>
<dbReference type="AlphaFoldDB" id="A0A1R3VEB5"/>
<evidence type="ECO:0000313" key="2">
    <source>
        <dbReference type="EMBL" id="SIT58163.1"/>
    </source>
</evidence>
<dbReference type="EMBL" id="FTPD01000045">
    <property type="protein sequence ID" value="SIT58163.1"/>
    <property type="molecule type" value="Genomic_DNA"/>
</dbReference>
<evidence type="ECO:0008006" key="4">
    <source>
        <dbReference type="Google" id="ProtNLM"/>
    </source>
</evidence>
<feature type="compositionally biased region" description="Polar residues" evidence="1">
    <location>
        <begin position="24"/>
        <end position="40"/>
    </location>
</feature>
<dbReference type="Pfam" id="PF14907">
    <property type="entry name" value="NTP_transf_5"/>
    <property type="match status" value="1"/>
</dbReference>
<evidence type="ECO:0000256" key="1">
    <source>
        <dbReference type="SAM" id="MobiDB-lite"/>
    </source>
</evidence>
<dbReference type="InterPro" id="IPR039498">
    <property type="entry name" value="NTP_transf_5"/>
</dbReference>
<proteinExistence type="predicted"/>
<dbReference type="Proteomes" id="UP000188388">
    <property type="component" value="Unassembled WGS sequence"/>
</dbReference>
<reference evidence="3" key="1">
    <citation type="submission" date="2017-01" db="EMBL/GenBank/DDBJ databases">
        <authorList>
            <person name="Brunel B."/>
        </authorList>
    </citation>
    <scope>NUCLEOTIDE SEQUENCE [LARGE SCALE GENOMIC DNA]</scope>
</reference>
<gene>
    <name evidence="2" type="ORF">BQ8794_50265</name>
</gene>
<accession>A0A1R3VEB5</accession>